<dbReference type="PANTHER" id="PTHR30185">
    <property type="entry name" value="CRYPTIC BETA-GLUCOSIDE BGL OPERON ANTITERMINATOR"/>
    <property type="match status" value="1"/>
</dbReference>
<dbReference type="AlphaFoldDB" id="A0A1E5HCZ1"/>
<feature type="domain" description="Mga helix-turn-helix" evidence="3">
    <location>
        <begin position="88"/>
        <end position="166"/>
    </location>
</feature>
<keyword evidence="5" id="KW-1185">Reference proteome</keyword>
<protein>
    <recommendedName>
        <fullName evidence="3">Mga helix-turn-helix domain-containing protein</fullName>
    </recommendedName>
</protein>
<reference evidence="5" key="1">
    <citation type="submission" date="2016-09" db="EMBL/GenBank/DDBJ databases">
        <authorList>
            <person name="Gulvik C.A."/>
        </authorList>
    </citation>
    <scope>NUCLEOTIDE SEQUENCE [LARGE SCALE GENOMIC DNA]</scope>
    <source>
        <strain evidence="5">LMG 26676</strain>
    </source>
</reference>
<dbReference type="InterPro" id="IPR007737">
    <property type="entry name" value="Mga_HTH"/>
</dbReference>
<dbReference type="EMBL" id="MIKC01000012">
    <property type="protein sequence ID" value="OEG22809.1"/>
    <property type="molecule type" value="Genomic_DNA"/>
</dbReference>
<gene>
    <name evidence="4" type="ORF">BCR24_02950</name>
</gene>
<name>A0A1E5HCZ1_9ENTE</name>
<dbReference type="OrthoDB" id="2172970at2"/>
<dbReference type="STRING" id="1131292.BCR24_02950"/>
<keyword evidence="1" id="KW-0805">Transcription regulation</keyword>
<evidence type="ECO:0000259" key="3">
    <source>
        <dbReference type="Pfam" id="PF05043"/>
    </source>
</evidence>
<evidence type="ECO:0000313" key="4">
    <source>
        <dbReference type="EMBL" id="OEG22809.1"/>
    </source>
</evidence>
<dbReference type="InterPro" id="IPR050661">
    <property type="entry name" value="BglG_antiterminators"/>
</dbReference>
<organism evidence="4 5">
    <name type="scientific">Enterococcus ureilyticus</name>
    <dbReference type="NCBI Taxonomy" id="1131292"/>
    <lineage>
        <taxon>Bacteria</taxon>
        <taxon>Bacillati</taxon>
        <taxon>Bacillota</taxon>
        <taxon>Bacilli</taxon>
        <taxon>Lactobacillales</taxon>
        <taxon>Enterococcaceae</taxon>
        <taxon>Enterococcus</taxon>
    </lineage>
</organism>
<sequence>MDFKEILDFESIKLLNLFNVLKSNENSCSLKQLSNEVGINSKTIQRSLVKLQKLFKRYQLDQHLTICANSKKYIYLKKDNAHYVETFLVRYLSNLPEIVFLKAIIEEENILMKQLAERSLIGESSMRKRMKKINEWLKKFNIQLTRGTYEFKGNEEQIRAMIFHFYWFVYQGTETKFLLNGKNRSKCLTEQFILFFQIQINDLQKKGLYRMIQIASWRYQKGNKVQIRTNWKQYIENSSIFLKFMKAMRMEQMTKHLPFEELAYLYLISQAYFFQYYESRIQAYIIEEHYLRQTSCFYKTLIAAHKFRRVFWNNNFTYSMESVNAFLGFHLHYELVSNISFERNQPIKALQECYPSFSSKLEEGISELVKESPCYRNIPKESLFHRYFMILSSRIPPVYNEKKIVVCLMTDLPLEIETQLGKRINTFFLNKFNLAVIYARISRNISYSDIILTTVLCQEVEQKYNLPTLLIEPEFSEEGFIKIEKILKKVRK</sequence>
<evidence type="ECO:0000313" key="5">
    <source>
        <dbReference type="Proteomes" id="UP000094469"/>
    </source>
</evidence>
<evidence type="ECO:0000256" key="1">
    <source>
        <dbReference type="ARBA" id="ARBA00023015"/>
    </source>
</evidence>
<dbReference type="Proteomes" id="UP000094469">
    <property type="component" value="Unassembled WGS sequence"/>
</dbReference>
<proteinExistence type="predicted"/>
<dbReference type="RefSeq" id="WP_069639971.1">
    <property type="nucleotide sequence ID" value="NZ_JAFBEZ010000002.1"/>
</dbReference>
<accession>A0A1E5HCZ1</accession>
<keyword evidence="2" id="KW-0804">Transcription</keyword>
<comment type="caution">
    <text evidence="4">The sequence shown here is derived from an EMBL/GenBank/DDBJ whole genome shotgun (WGS) entry which is preliminary data.</text>
</comment>
<evidence type="ECO:0000256" key="2">
    <source>
        <dbReference type="ARBA" id="ARBA00023163"/>
    </source>
</evidence>
<dbReference type="PANTHER" id="PTHR30185:SF13">
    <property type="entry name" value="LICABCH OPERON REGULATOR-RELATED"/>
    <property type="match status" value="1"/>
</dbReference>
<dbReference type="Pfam" id="PF05043">
    <property type="entry name" value="Mga"/>
    <property type="match status" value="1"/>
</dbReference>